<feature type="transmembrane region" description="Helical" evidence="14">
    <location>
        <begin position="209"/>
        <end position="227"/>
    </location>
</feature>
<feature type="transmembrane region" description="Helical" evidence="14">
    <location>
        <begin position="234"/>
        <end position="254"/>
    </location>
</feature>
<dbReference type="GO" id="GO:0008270">
    <property type="term" value="F:zinc ion binding"/>
    <property type="evidence" value="ECO:0007669"/>
    <property type="project" value="UniProtKB-KW"/>
</dbReference>
<comment type="subcellular location">
    <subcellularLocation>
        <location evidence="2">Membrane</location>
        <topology evidence="2">Multi-pass membrane protein</topology>
    </subcellularLocation>
</comment>
<evidence type="ECO:0000256" key="8">
    <source>
        <dbReference type="ARBA" id="ARBA00022786"/>
    </source>
</evidence>
<dbReference type="SUPFAM" id="SSF57850">
    <property type="entry name" value="RING/U-box"/>
    <property type="match status" value="1"/>
</dbReference>
<keyword evidence="8" id="KW-0833">Ubl conjugation pathway</keyword>
<evidence type="ECO:0000256" key="6">
    <source>
        <dbReference type="ARBA" id="ARBA00022723"/>
    </source>
</evidence>
<evidence type="ECO:0000256" key="10">
    <source>
        <dbReference type="ARBA" id="ARBA00022989"/>
    </source>
</evidence>
<keyword evidence="5 14" id="KW-0812">Transmembrane</keyword>
<dbReference type="PROSITE" id="PS50089">
    <property type="entry name" value="ZF_RING_2"/>
    <property type="match status" value="1"/>
</dbReference>
<evidence type="ECO:0000256" key="3">
    <source>
        <dbReference type="ARBA" id="ARBA00012483"/>
    </source>
</evidence>
<dbReference type="Proteomes" id="UP000228380">
    <property type="component" value="Unplaced"/>
</dbReference>
<name>A0A8B8ZWL2_PHODC</name>
<dbReference type="GO" id="GO:0016567">
    <property type="term" value="P:protein ubiquitination"/>
    <property type="evidence" value="ECO:0007669"/>
    <property type="project" value="TreeGrafter"/>
</dbReference>
<dbReference type="GO" id="GO:0016020">
    <property type="term" value="C:membrane"/>
    <property type="evidence" value="ECO:0007669"/>
    <property type="project" value="UniProtKB-SubCell"/>
</dbReference>
<sequence length="362" mass="39418">MEEGASTATVSPEPLLGPARAPAQTARPSRVAAILGRAAGRRGPSMLVRETAARQLEERRADWAYSRPVVALDIAWNLAFAAVSVAVLGATTSERPNTPVRVWIAGYAVQCVVHVALVWAEYRRRRARPRRLEEGAGGSGGERARSDSDAGDSEEDGEEGGAGRGQQSRYVSAAKRCESLNTMASFLWWIVGFYWVISGGETLSQNAPRLYWLTVVFLAFDVFFAIFCVALACIIGIALCCCLPCIIAILYAVAGQEGASDADISILPRYRYAEPFDNGQKTTQEGLMVPIVNNSGISTSERVLLREDAECCICLTPYEDGTELHALPCNHHFHSACIVKWLRMNATCPLCKYNILKGNDIL</sequence>
<keyword evidence="16" id="KW-1185">Reference proteome</keyword>
<dbReference type="GO" id="GO:0006511">
    <property type="term" value="P:ubiquitin-dependent protein catabolic process"/>
    <property type="evidence" value="ECO:0007669"/>
    <property type="project" value="TreeGrafter"/>
</dbReference>
<feature type="region of interest" description="Disordered" evidence="13">
    <location>
        <begin position="1"/>
        <end position="28"/>
    </location>
</feature>
<organism evidence="16 17">
    <name type="scientific">Phoenix dactylifera</name>
    <name type="common">Date palm</name>
    <dbReference type="NCBI Taxonomy" id="42345"/>
    <lineage>
        <taxon>Eukaryota</taxon>
        <taxon>Viridiplantae</taxon>
        <taxon>Streptophyta</taxon>
        <taxon>Embryophyta</taxon>
        <taxon>Tracheophyta</taxon>
        <taxon>Spermatophyta</taxon>
        <taxon>Magnoliopsida</taxon>
        <taxon>Liliopsida</taxon>
        <taxon>Arecaceae</taxon>
        <taxon>Coryphoideae</taxon>
        <taxon>Phoeniceae</taxon>
        <taxon>Phoenix</taxon>
    </lineage>
</organism>
<dbReference type="FunFam" id="3.30.40.10:FF:000391">
    <property type="entry name" value="E3 ubiquitin protein ligase RIE1"/>
    <property type="match status" value="1"/>
</dbReference>
<accession>A0A8B8ZWL2</accession>
<dbReference type="AlphaFoldDB" id="A0A8B8ZWL2"/>
<keyword evidence="9" id="KW-0862">Zinc</keyword>
<proteinExistence type="predicted"/>
<evidence type="ECO:0000313" key="16">
    <source>
        <dbReference type="Proteomes" id="UP000228380"/>
    </source>
</evidence>
<feature type="transmembrane region" description="Helical" evidence="14">
    <location>
        <begin position="179"/>
        <end position="197"/>
    </location>
</feature>
<keyword evidence="11 14" id="KW-0472">Membrane</keyword>
<evidence type="ECO:0000256" key="5">
    <source>
        <dbReference type="ARBA" id="ARBA00022692"/>
    </source>
</evidence>
<dbReference type="GeneID" id="120108239"/>
<dbReference type="GO" id="GO:0000325">
    <property type="term" value="C:plant-type vacuole"/>
    <property type="evidence" value="ECO:0007669"/>
    <property type="project" value="TreeGrafter"/>
</dbReference>
<comment type="catalytic activity">
    <reaction evidence="1">
        <text>S-ubiquitinyl-[E2 ubiquitin-conjugating enzyme]-L-cysteine + [acceptor protein]-L-lysine = [E2 ubiquitin-conjugating enzyme]-L-cysteine + N(6)-ubiquitinyl-[acceptor protein]-L-lysine.</text>
        <dbReference type="EC" id="2.3.2.27"/>
    </reaction>
</comment>
<feature type="compositionally biased region" description="Polar residues" evidence="13">
    <location>
        <begin position="1"/>
        <end position="10"/>
    </location>
</feature>
<keyword evidence="4" id="KW-0808">Transferase</keyword>
<keyword evidence="10 14" id="KW-1133">Transmembrane helix</keyword>
<evidence type="ECO:0000256" key="13">
    <source>
        <dbReference type="SAM" id="MobiDB-lite"/>
    </source>
</evidence>
<feature type="transmembrane region" description="Helical" evidence="14">
    <location>
        <begin position="69"/>
        <end position="90"/>
    </location>
</feature>
<evidence type="ECO:0000313" key="17">
    <source>
        <dbReference type="RefSeq" id="XP_038977747.1"/>
    </source>
</evidence>
<feature type="transmembrane region" description="Helical" evidence="14">
    <location>
        <begin position="102"/>
        <end position="122"/>
    </location>
</feature>
<reference evidence="17" key="1">
    <citation type="submission" date="2025-08" db="UniProtKB">
        <authorList>
            <consortium name="RefSeq"/>
        </authorList>
    </citation>
    <scope>IDENTIFICATION</scope>
    <source>
        <tissue evidence="17">Young leaves</tissue>
    </source>
</reference>
<dbReference type="RefSeq" id="XP_038977747.1">
    <property type="nucleotide sequence ID" value="XM_039121819.1"/>
</dbReference>
<evidence type="ECO:0000256" key="14">
    <source>
        <dbReference type="SAM" id="Phobius"/>
    </source>
</evidence>
<evidence type="ECO:0000256" key="7">
    <source>
        <dbReference type="ARBA" id="ARBA00022771"/>
    </source>
</evidence>
<evidence type="ECO:0000256" key="1">
    <source>
        <dbReference type="ARBA" id="ARBA00000900"/>
    </source>
</evidence>
<keyword evidence="7 12" id="KW-0863">Zinc-finger</keyword>
<keyword evidence="6" id="KW-0479">Metal-binding</keyword>
<dbReference type="EC" id="2.3.2.27" evidence="3"/>
<dbReference type="Pfam" id="PF13639">
    <property type="entry name" value="zf-RING_2"/>
    <property type="match status" value="1"/>
</dbReference>
<gene>
    <name evidence="17" type="primary">LOC120108239</name>
</gene>
<evidence type="ECO:0000256" key="2">
    <source>
        <dbReference type="ARBA" id="ARBA00004141"/>
    </source>
</evidence>
<feature type="region of interest" description="Disordered" evidence="13">
    <location>
        <begin position="131"/>
        <end position="166"/>
    </location>
</feature>
<feature type="compositionally biased region" description="Acidic residues" evidence="13">
    <location>
        <begin position="149"/>
        <end position="159"/>
    </location>
</feature>
<dbReference type="OrthoDB" id="8062037at2759"/>
<protein>
    <recommendedName>
        <fullName evidence="3">RING-type E3 ubiquitin transferase</fullName>
        <ecNumber evidence="3">2.3.2.27</ecNumber>
    </recommendedName>
</protein>
<feature type="domain" description="RING-type" evidence="15">
    <location>
        <begin position="311"/>
        <end position="352"/>
    </location>
</feature>
<dbReference type="InterPro" id="IPR001841">
    <property type="entry name" value="Znf_RING"/>
</dbReference>
<dbReference type="KEGG" id="pda:120108239"/>
<evidence type="ECO:0000256" key="9">
    <source>
        <dbReference type="ARBA" id="ARBA00022833"/>
    </source>
</evidence>
<evidence type="ECO:0000256" key="11">
    <source>
        <dbReference type="ARBA" id="ARBA00023136"/>
    </source>
</evidence>
<evidence type="ECO:0000259" key="15">
    <source>
        <dbReference type="PROSITE" id="PS50089"/>
    </source>
</evidence>
<dbReference type="GO" id="GO:0061630">
    <property type="term" value="F:ubiquitin protein ligase activity"/>
    <property type="evidence" value="ECO:0007669"/>
    <property type="project" value="UniProtKB-EC"/>
</dbReference>
<dbReference type="InterPro" id="IPR013083">
    <property type="entry name" value="Znf_RING/FYVE/PHD"/>
</dbReference>
<dbReference type="PANTHER" id="PTHR45977:SF11">
    <property type="entry name" value="E3 UBIQUITIN PROTEIN LIGASE RIE1"/>
    <property type="match status" value="1"/>
</dbReference>
<dbReference type="PANTHER" id="PTHR45977">
    <property type="entry name" value="TARGET OF ERK KINASE MPK-1"/>
    <property type="match status" value="1"/>
</dbReference>
<dbReference type="SMART" id="SM00184">
    <property type="entry name" value="RING"/>
    <property type="match status" value="1"/>
</dbReference>
<evidence type="ECO:0000256" key="4">
    <source>
        <dbReference type="ARBA" id="ARBA00022679"/>
    </source>
</evidence>
<dbReference type="Gene3D" id="3.30.40.10">
    <property type="entry name" value="Zinc/RING finger domain, C3HC4 (zinc finger)"/>
    <property type="match status" value="1"/>
</dbReference>
<evidence type="ECO:0000256" key="12">
    <source>
        <dbReference type="PROSITE-ProRule" id="PRU00175"/>
    </source>
</evidence>